<feature type="compositionally biased region" description="Basic and acidic residues" evidence="2">
    <location>
        <begin position="19"/>
        <end position="31"/>
    </location>
</feature>
<reference evidence="3" key="1">
    <citation type="submission" date="2022-11" db="EMBL/GenBank/DDBJ databases">
        <authorList>
            <person name="Petersen C."/>
        </authorList>
    </citation>
    <scope>NUCLEOTIDE SEQUENCE</scope>
    <source>
        <strain evidence="3">IBT 30069</strain>
    </source>
</reference>
<dbReference type="PANTHER" id="PTHR31996">
    <property type="entry name" value="COILED-COIL DOMAIN-CONTAINING PROTEIN 115"/>
    <property type="match status" value="1"/>
</dbReference>
<feature type="compositionally biased region" description="Pro residues" evidence="2">
    <location>
        <begin position="1"/>
        <end position="10"/>
    </location>
</feature>
<feature type="region of interest" description="Disordered" evidence="2">
    <location>
        <begin position="136"/>
        <end position="195"/>
    </location>
</feature>
<proteinExistence type="predicted"/>
<sequence length="252" mass="28230">MSQIPTPPASRPGSEAPDIELKSAEMKRPSSELRQSLDTLLEQYLYLLDRQQELHSGLSKQLSSGFLSLAHANYTCPPGRRYGADYYDDRMKTTRRISIQTRPKKAHTQITKLEDKAACAQLRDNDYWLAMDHTPRRNPEQLCDSGSGSQEPRDSNIEDASQPKAFTSAIDENETPVQDSDSAKTSQKEITPPKFQSDNPIHWYGILVPSSLRTAQNAFTNGVQGYVPKLAAVTLEMRALEQQITHLQVGLD</sequence>
<protein>
    <recommendedName>
        <fullName evidence="1">Vacuolar ATPase assembly protein VMA22</fullName>
    </recommendedName>
</protein>
<evidence type="ECO:0000256" key="2">
    <source>
        <dbReference type="SAM" id="MobiDB-lite"/>
    </source>
</evidence>
<dbReference type="Pfam" id="PF21730">
    <property type="entry name" value="Vma22_CCDC115"/>
    <property type="match status" value="2"/>
</dbReference>
<dbReference type="GO" id="GO:0070072">
    <property type="term" value="P:vacuolar proton-transporting V-type ATPase complex assembly"/>
    <property type="evidence" value="ECO:0007669"/>
    <property type="project" value="InterPro"/>
</dbReference>
<evidence type="ECO:0000256" key="1">
    <source>
        <dbReference type="ARBA" id="ARBA00093634"/>
    </source>
</evidence>
<evidence type="ECO:0000313" key="4">
    <source>
        <dbReference type="Proteomes" id="UP001149165"/>
    </source>
</evidence>
<name>A0A9W9GDP7_9EURO</name>
<gene>
    <name evidence="3" type="ORF">N7456_000773</name>
</gene>
<feature type="region of interest" description="Disordered" evidence="2">
    <location>
        <begin position="1"/>
        <end position="31"/>
    </location>
</feature>
<dbReference type="GO" id="GO:1990871">
    <property type="term" value="C:Vma12-Vma22 assembly complex"/>
    <property type="evidence" value="ECO:0007669"/>
    <property type="project" value="TreeGrafter"/>
</dbReference>
<dbReference type="Proteomes" id="UP001149165">
    <property type="component" value="Unassembled WGS sequence"/>
</dbReference>
<reference evidence="3" key="2">
    <citation type="journal article" date="2023" name="IMA Fungus">
        <title>Comparative genomic study of the Penicillium genus elucidates a diverse pangenome and 15 lateral gene transfer events.</title>
        <authorList>
            <person name="Petersen C."/>
            <person name="Sorensen T."/>
            <person name="Nielsen M.R."/>
            <person name="Sondergaard T.E."/>
            <person name="Sorensen J.L."/>
            <person name="Fitzpatrick D.A."/>
            <person name="Frisvad J.C."/>
            <person name="Nielsen K.L."/>
        </authorList>
    </citation>
    <scope>NUCLEOTIDE SEQUENCE</scope>
    <source>
        <strain evidence="3">IBT 30069</strain>
    </source>
</reference>
<comment type="caution">
    <text evidence="3">The sequence shown here is derived from an EMBL/GenBank/DDBJ whole genome shotgun (WGS) entry which is preliminary data.</text>
</comment>
<dbReference type="AlphaFoldDB" id="A0A9W9GDP7"/>
<dbReference type="PANTHER" id="PTHR31996:SF2">
    <property type="entry name" value="COILED-COIL DOMAIN-CONTAINING PROTEIN 115"/>
    <property type="match status" value="1"/>
</dbReference>
<organism evidence="3 4">
    <name type="scientific">Penicillium angulare</name>
    <dbReference type="NCBI Taxonomy" id="116970"/>
    <lineage>
        <taxon>Eukaryota</taxon>
        <taxon>Fungi</taxon>
        <taxon>Dikarya</taxon>
        <taxon>Ascomycota</taxon>
        <taxon>Pezizomycotina</taxon>
        <taxon>Eurotiomycetes</taxon>
        <taxon>Eurotiomycetidae</taxon>
        <taxon>Eurotiales</taxon>
        <taxon>Aspergillaceae</taxon>
        <taxon>Penicillium</taxon>
    </lineage>
</organism>
<keyword evidence="4" id="KW-1185">Reference proteome</keyword>
<dbReference type="InterPro" id="IPR040357">
    <property type="entry name" value="Vma22/CCDC115"/>
</dbReference>
<feature type="compositionally biased region" description="Polar residues" evidence="2">
    <location>
        <begin position="175"/>
        <end position="195"/>
    </location>
</feature>
<dbReference type="EMBL" id="JAPQKH010000001">
    <property type="protein sequence ID" value="KAJ5116425.1"/>
    <property type="molecule type" value="Genomic_DNA"/>
</dbReference>
<dbReference type="OrthoDB" id="408631at2759"/>
<dbReference type="GO" id="GO:0051082">
    <property type="term" value="F:unfolded protein binding"/>
    <property type="evidence" value="ECO:0007669"/>
    <property type="project" value="TreeGrafter"/>
</dbReference>
<evidence type="ECO:0000313" key="3">
    <source>
        <dbReference type="EMBL" id="KAJ5116425.1"/>
    </source>
</evidence>
<accession>A0A9W9GDP7</accession>